<dbReference type="RefSeq" id="WP_398660698.1">
    <property type="nucleotide sequence ID" value="NZ_JBITDC010000019.1"/>
</dbReference>
<evidence type="ECO:0000313" key="3">
    <source>
        <dbReference type="Proteomes" id="UP001612415"/>
    </source>
</evidence>
<dbReference type="Proteomes" id="UP001612415">
    <property type="component" value="Unassembled WGS sequence"/>
</dbReference>
<feature type="region of interest" description="Disordered" evidence="1">
    <location>
        <begin position="31"/>
        <end position="64"/>
    </location>
</feature>
<keyword evidence="3" id="KW-1185">Reference proteome</keyword>
<feature type="compositionally biased region" description="Basic and acidic residues" evidence="1">
    <location>
        <begin position="55"/>
        <end position="64"/>
    </location>
</feature>
<proteinExistence type="predicted"/>
<accession>A0ABW7YGB8</accession>
<protein>
    <submittedName>
        <fullName evidence="2">Uncharacterized protein</fullName>
    </submittedName>
</protein>
<evidence type="ECO:0000313" key="2">
    <source>
        <dbReference type="EMBL" id="MFI5680253.1"/>
    </source>
</evidence>
<name>A0ABW7YGB8_STRCE</name>
<organism evidence="2 3">
    <name type="scientific">Streptomyces cellulosae</name>
    <dbReference type="NCBI Taxonomy" id="1968"/>
    <lineage>
        <taxon>Bacteria</taxon>
        <taxon>Bacillati</taxon>
        <taxon>Actinomycetota</taxon>
        <taxon>Actinomycetes</taxon>
        <taxon>Kitasatosporales</taxon>
        <taxon>Streptomycetaceae</taxon>
        <taxon>Streptomyces</taxon>
    </lineage>
</organism>
<sequence>MLSDDVLDVIGRTAPVRLRLGADRGVEAYAKGEALGPGGSGARADNRPTSPRGAPDSRPRTPPS</sequence>
<reference evidence="2 3" key="1">
    <citation type="submission" date="2024-10" db="EMBL/GenBank/DDBJ databases">
        <title>The Natural Products Discovery Center: Release of the First 8490 Sequenced Strains for Exploring Actinobacteria Biosynthetic Diversity.</title>
        <authorList>
            <person name="Kalkreuter E."/>
            <person name="Kautsar S.A."/>
            <person name="Yang D."/>
            <person name="Bader C.D."/>
            <person name="Teijaro C.N."/>
            <person name="Fluegel L."/>
            <person name="Davis C.M."/>
            <person name="Simpson J.R."/>
            <person name="Lauterbach L."/>
            <person name="Steele A.D."/>
            <person name="Gui C."/>
            <person name="Meng S."/>
            <person name="Li G."/>
            <person name="Viehrig K."/>
            <person name="Ye F."/>
            <person name="Su P."/>
            <person name="Kiefer A.F."/>
            <person name="Nichols A."/>
            <person name="Cepeda A.J."/>
            <person name="Yan W."/>
            <person name="Fan B."/>
            <person name="Jiang Y."/>
            <person name="Adhikari A."/>
            <person name="Zheng C.-J."/>
            <person name="Schuster L."/>
            <person name="Cowan T.M."/>
            <person name="Smanski M.J."/>
            <person name="Chevrette M.G."/>
            <person name="De Carvalho L.P.S."/>
            <person name="Shen B."/>
        </authorList>
    </citation>
    <scope>NUCLEOTIDE SEQUENCE [LARGE SCALE GENOMIC DNA]</scope>
    <source>
        <strain evidence="2 3">NPDC051599</strain>
    </source>
</reference>
<gene>
    <name evidence="2" type="ORF">ACIA8P_37560</name>
</gene>
<dbReference type="EMBL" id="JBITDC010000019">
    <property type="protein sequence ID" value="MFI5680253.1"/>
    <property type="molecule type" value="Genomic_DNA"/>
</dbReference>
<comment type="caution">
    <text evidence="2">The sequence shown here is derived from an EMBL/GenBank/DDBJ whole genome shotgun (WGS) entry which is preliminary data.</text>
</comment>
<evidence type="ECO:0000256" key="1">
    <source>
        <dbReference type="SAM" id="MobiDB-lite"/>
    </source>
</evidence>